<dbReference type="InterPro" id="IPR001505">
    <property type="entry name" value="Copper_CuA"/>
</dbReference>
<feature type="transmembrane region" description="Helical" evidence="20">
    <location>
        <begin position="85"/>
        <end position="103"/>
    </location>
</feature>
<feature type="chain" id="PRO_5019134587" description="Cytochrome c oxidase subunit 2" evidence="21">
    <location>
        <begin position="20"/>
        <end position="524"/>
    </location>
</feature>
<keyword evidence="6 17" id="KW-0812">Transmembrane</keyword>
<dbReference type="RefSeq" id="WP_126520940.1">
    <property type="nucleotide sequence ID" value="NZ_RXNU01000007.1"/>
</dbReference>
<comment type="similarity">
    <text evidence="2 17">Belongs to the cytochrome c oxidase subunit 2 family.</text>
</comment>
<dbReference type="InterPro" id="IPR036909">
    <property type="entry name" value="Cyt_c-like_dom_sf"/>
</dbReference>
<evidence type="ECO:0000256" key="19">
    <source>
        <dbReference type="SAM" id="MobiDB-lite"/>
    </source>
</evidence>
<keyword evidence="5 17" id="KW-0679">Respiratory chain</keyword>
<keyword evidence="9 17" id="KW-0249">Electron transport</keyword>
<protein>
    <recommendedName>
        <fullName evidence="18">Cytochrome c oxidase subunit 2</fullName>
        <ecNumber evidence="18">7.1.1.9</ecNumber>
    </recommendedName>
</protein>
<comment type="subcellular location">
    <subcellularLocation>
        <location evidence="17">Cell membrane</location>
        <topology evidence="17">Multi-pass membrane protein</topology>
    </subcellularLocation>
    <subcellularLocation>
        <location evidence="1">Membrane</location>
        <topology evidence="1">Multi-pass membrane protein</topology>
    </subcellularLocation>
</comment>
<evidence type="ECO:0000259" key="23">
    <source>
        <dbReference type="PROSITE" id="PS50999"/>
    </source>
</evidence>
<dbReference type="GO" id="GO:0020037">
    <property type="term" value="F:heme binding"/>
    <property type="evidence" value="ECO:0007669"/>
    <property type="project" value="InterPro"/>
</dbReference>
<keyword evidence="25" id="KW-0560">Oxidoreductase</keyword>
<dbReference type="PANTHER" id="PTHR22888">
    <property type="entry name" value="CYTOCHROME C OXIDASE, SUBUNIT II"/>
    <property type="match status" value="1"/>
</dbReference>
<dbReference type="SUPFAM" id="SSF81464">
    <property type="entry name" value="Cytochrome c oxidase subunit II-like, transmembrane region"/>
    <property type="match status" value="1"/>
</dbReference>
<keyword evidence="3 17" id="KW-0813">Transport</keyword>
<dbReference type="InterPro" id="IPR009056">
    <property type="entry name" value="Cyt_c-like_dom"/>
</dbReference>
<feature type="domain" description="Cytochrome c" evidence="24">
    <location>
        <begin position="275"/>
        <end position="355"/>
    </location>
</feature>
<evidence type="ECO:0000256" key="11">
    <source>
        <dbReference type="ARBA" id="ARBA00023004"/>
    </source>
</evidence>
<evidence type="ECO:0000256" key="20">
    <source>
        <dbReference type="SAM" id="Phobius"/>
    </source>
</evidence>
<dbReference type="PROSITE" id="PS50999">
    <property type="entry name" value="COX2_TM"/>
    <property type="match status" value="1"/>
</dbReference>
<proteinExistence type="inferred from homology"/>
<evidence type="ECO:0000256" key="9">
    <source>
        <dbReference type="ARBA" id="ARBA00022982"/>
    </source>
</evidence>
<keyword evidence="8" id="KW-1278">Translocase</keyword>
<feature type="compositionally biased region" description="Low complexity" evidence="19">
    <location>
        <begin position="365"/>
        <end position="384"/>
    </location>
</feature>
<evidence type="ECO:0000256" key="1">
    <source>
        <dbReference type="ARBA" id="ARBA00004141"/>
    </source>
</evidence>
<evidence type="ECO:0000256" key="14">
    <source>
        <dbReference type="ARBA" id="ARBA00024688"/>
    </source>
</evidence>
<dbReference type="PROSITE" id="PS51007">
    <property type="entry name" value="CYTC"/>
    <property type="match status" value="2"/>
</dbReference>
<sequence length="524" mass="56551">MKQKLYGLPALLFSPSILAADMPLNMTQGVTEISGRVYNLHMIILYICCAIGLVVFGVMIYSMINHRKSRGAVAANFHESTKVEIAWTVVPFIILILMAIPATKTLIAMEDPSDADLTIKITGSQWKWHYSYFDHDLEFYSLLSTPREQIEGTEEKGENYLLEVDKPLVLPINKKVRFLMTSDDVIHSWWVPAFAVKKDANPGFINEAWTRIDKPGWYRGQCAELCGKDHGFMPIVVEALSEVDFDKWLIAQKQQANNAEAEAKAALSQTLSMEELMAQGEQIYLARCAACHQPNGAGLPGVFPSLIGSPITKGPVADHIDIVVNGKSGTAMQAFAKQLNATEIAAVVTFERNAWGNDSGDTVQAADVSSAGSSSAASNDSDTAIPVTLPVNQPENEQVKTTVAETVNEVVEEVEAVVLDDLTMDELMAVGEKVYMTHCVACHQAAGTGLPGAFPSLVGSPVITGPISGHLDVVINGKPGTAMQSFSSLLTPQQLAAVITYERNAWGNNSGDTVQASDAVGHGK</sequence>
<evidence type="ECO:0000256" key="15">
    <source>
        <dbReference type="ARBA" id="ARBA00047816"/>
    </source>
</evidence>
<dbReference type="Pfam" id="PF13442">
    <property type="entry name" value="Cytochrome_CBB3"/>
    <property type="match status" value="2"/>
</dbReference>
<evidence type="ECO:0000259" key="22">
    <source>
        <dbReference type="PROSITE" id="PS50857"/>
    </source>
</evidence>
<dbReference type="Pfam" id="PF00116">
    <property type="entry name" value="COX2"/>
    <property type="match status" value="1"/>
</dbReference>
<keyword evidence="26" id="KW-1185">Reference proteome</keyword>
<dbReference type="InterPro" id="IPR008972">
    <property type="entry name" value="Cupredoxin"/>
</dbReference>
<feature type="domain" description="Cytochrome oxidase subunit II transmembrane region profile" evidence="23">
    <location>
        <begin position="18"/>
        <end position="113"/>
    </location>
</feature>
<comment type="catalytic activity">
    <reaction evidence="15 18">
        <text>4 Fe(II)-[cytochrome c] + O2 + 8 H(+)(in) = 4 Fe(III)-[cytochrome c] + 2 H2O + 4 H(+)(out)</text>
        <dbReference type="Rhea" id="RHEA:11436"/>
        <dbReference type="Rhea" id="RHEA-COMP:10350"/>
        <dbReference type="Rhea" id="RHEA-COMP:14399"/>
        <dbReference type="ChEBI" id="CHEBI:15377"/>
        <dbReference type="ChEBI" id="CHEBI:15378"/>
        <dbReference type="ChEBI" id="CHEBI:15379"/>
        <dbReference type="ChEBI" id="CHEBI:29033"/>
        <dbReference type="ChEBI" id="CHEBI:29034"/>
        <dbReference type="EC" id="7.1.1.9"/>
    </reaction>
</comment>
<accession>A0A431WRB1</accession>
<evidence type="ECO:0000313" key="25">
    <source>
        <dbReference type="EMBL" id="RTR38162.1"/>
    </source>
</evidence>
<comment type="caution">
    <text evidence="25">The sequence shown here is derived from an EMBL/GenBank/DDBJ whole genome shotgun (WGS) entry which is preliminary data.</text>
</comment>
<dbReference type="GO" id="GO:0016491">
    <property type="term" value="F:oxidoreductase activity"/>
    <property type="evidence" value="ECO:0007669"/>
    <property type="project" value="UniProtKB-KW"/>
</dbReference>
<evidence type="ECO:0000256" key="13">
    <source>
        <dbReference type="ARBA" id="ARBA00023136"/>
    </source>
</evidence>
<evidence type="ECO:0000256" key="12">
    <source>
        <dbReference type="ARBA" id="ARBA00023008"/>
    </source>
</evidence>
<dbReference type="InterPro" id="IPR014222">
    <property type="entry name" value="Cyt_c_oxidase_su2"/>
</dbReference>
<dbReference type="GO" id="GO:0004129">
    <property type="term" value="F:cytochrome-c oxidase activity"/>
    <property type="evidence" value="ECO:0007669"/>
    <property type="project" value="UniProtKB-EC"/>
</dbReference>
<keyword evidence="21" id="KW-0732">Signal</keyword>
<evidence type="ECO:0000256" key="7">
    <source>
        <dbReference type="ARBA" id="ARBA00022723"/>
    </source>
</evidence>
<dbReference type="FunFam" id="1.10.287.90:FF:000009">
    <property type="entry name" value="Cytochrome c oxidase subunit 2"/>
    <property type="match status" value="1"/>
</dbReference>
<evidence type="ECO:0000256" key="16">
    <source>
        <dbReference type="PROSITE-ProRule" id="PRU00433"/>
    </source>
</evidence>
<feature type="signal peptide" evidence="21">
    <location>
        <begin position="1"/>
        <end position="19"/>
    </location>
</feature>
<keyword evidence="11 16" id="KW-0408">Iron</keyword>
<dbReference type="NCBIfam" id="TIGR02866">
    <property type="entry name" value="CoxB"/>
    <property type="match status" value="1"/>
</dbReference>
<dbReference type="OrthoDB" id="9781261at2"/>
<gene>
    <name evidence="25" type="primary">coxB</name>
    <name evidence="25" type="ORF">EKG38_14440</name>
</gene>
<dbReference type="PANTHER" id="PTHR22888:SF9">
    <property type="entry name" value="CYTOCHROME C OXIDASE SUBUNIT 2"/>
    <property type="match status" value="1"/>
</dbReference>
<dbReference type="PROSITE" id="PS00078">
    <property type="entry name" value="COX2"/>
    <property type="match status" value="1"/>
</dbReference>
<dbReference type="InterPro" id="IPR045187">
    <property type="entry name" value="CcO_II"/>
</dbReference>
<dbReference type="AlphaFoldDB" id="A0A431WRB1"/>
<dbReference type="Gene3D" id="1.10.760.10">
    <property type="entry name" value="Cytochrome c-like domain"/>
    <property type="match status" value="2"/>
</dbReference>
<evidence type="ECO:0000256" key="8">
    <source>
        <dbReference type="ARBA" id="ARBA00022967"/>
    </source>
</evidence>
<feature type="region of interest" description="Disordered" evidence="19">
    <location>
        <begin position="365"/>
        <end position="386"/>
    </location>
</feature>
<evidence type="ECO:0000256" key="6">
    <source>
        <dbReference type="ARBA" id="ARBA00022692"/>
    </source>
</evidence>
<keyword evidence="13 20" id="KW-0472">Membrane</keyword>
<dbReference type="EC" id="7.1.1.9" evidence="18"/>
<evidence type="ECO:0000256" key="18">
    <source>
        <dbReference type="RuleBase" id="RU004024"/>
    </source>
</evidence>
<name>A0A431WRB1_9GAMM</name>
<dbReference type="Pfam" id="PF02790">
    <property type="entry name" value="COX2_TM"/>
    <property type="match status" value="1"/>
</dbReference>
<keyword evidence="12 18" id="KW-0186">Copper</keyword>
<dbReference type="InterPro" id="IPR011759">
    <property type="entry name" value="Cyt_c_oxidase_su2_TM_dom"/>
</dbReference>
<evidence type="ECO:0000256" key="3">
    <source>
        <dbReference type="ARBA" id="ARBA00022448"/>
    </source>
</evidence>
<evidence type="ECO:0000256" key="21">
    <source>
        <dbReference type="SAM" id="SignalP"/>
    </source>
</evidence>
<dbReference type="GO" id="GO:0005507">
    <property type="term" value="F:copper ion binding"/>
    <property type="evidence" value="ECO:0007669"/>
    <property type="project" value="InterPro"/>
</dbReference>
<dbReference type="SUPFAM" id="SSF49503">
    <property type="entry name" value="Cupredoxins"/>
    <property type="match status" value="1"/>
</dbReference>
<comment type="function">
    <text evidence="14 18">Subunits I and II form the functional core of the enzyme complex. Electrons originating in cytochrome c are transferred via heme a and Cu(A) to the binuclear center formed by heme a3 and Cu(B).</text>
</comment>
<evidence type="ECO:0000256" key="17">
    <source>
        <dbReference type="RuleBase" id="RU000456"/>
    </source>
</evidence>
<comment type="cofactor">
    <cofactor evidence="18">
        <name>Cu cation</name>
        <dbReference type="ChEBI" id="CHEBI:23378"/>
    </cofactor>
    <text evidence="18">Binds a copper A center.</text>
</comment>
<evidence type="ECO:0000259" key="24">
    <source>
        <dbReference type="PROSITE" id="PS51007"/>
    </source>
</evidence>
<dbReference type="Gene3D" id="2.60.40.420">
    <property type="entry name" value="Cupredoxins - blue copper proteins"/>
    <property type="match status" value="1"/>
</dbReference>
<keyword evidence="7 16" id="KW-0479">Metal-binding</keyword>
<feature type="domain" description="Cytochrome c" evidence="24">
    <location>
        <begin position="426"/>
        <end position="506"/>
    </location>
</feature>
<keyword evidence="4 16" id="KW-0349">Heme</keyword>
<dbReference type="InterPro" id="IPR036257">
    <property type="entry name" value="Cyt_c_oxidase_su2_TM_sf"/>
</dbReference>
<dbReference type="PRINTS" id="PR01166">
    <property type="entry name" value="CYCOXIDASEII"/>
</dbReference>
<feature type="transmembrane region" description="Helical" evidence="20">
    <location>
        <begin position="43"/>
        <end position="64"/>
    </location>
</feature>
<dbReference type="Proteomes" id="UP000267448">
    <property type="component" value="Unassembled WGS sequence"/>
</dbReference>
<organism evidence="25 26">
    <name type="scientific">Shewanella canadensis</name>
    <dbReference type="NCBI Taxonomy" id="271096"/>
    <lineage>
        <taxon>Bacteria</taxon>
        <taxon>Pseudomonadati</taxon>
        <taxon>Pseudomonadota</taxon>
        <taxon>Gammaproteobacteria</taxon>
        <taxon>Alteromonadales</taxon>
        <taxon>Shewanellaceae</taxon>
        <taxon>Shewanella</taxon>
    </lineage>
</organism>
<dbReference type="PROSITE" id="PS50857">
    <property type="entry name" value="COX2_CUA"/>
    <property type="match status" value="1"/>
</dbReference>
<evidence type="ECO:0000256" key="4">
    <source>
        <dbReference type="ARBA" id="ARBA00022617"/>
    </source>
</evidence>
<dbReference type="GO" id="GO:0005886">
    <property type="term" value="C:plasma membrane"/>
    <property type="evidence" value="ECO:0007669"/>
    <property type="project" value="UniProtKB-SubCell"/>
</dbReference>
<feature type="domain" description="Cytochrome oxidase subunit II copper A binding" evidence="22">
    <location>
        <begin position="114"/>
        <end position="251"/>
    </location>
</feature>
<evidence type="ECO:0000313" key="26">
    <source>
        <dbReference type="Proteomes" id="UP000267448"/>
    </source>
</evidence>
<dbReference type="SUPFAM" id="SSF46626">
    <property type="entry name" value="Cytochrome c"/>
    <property type="match status" value="2"/>
</dbReference>
<dbReference type="EMBL" id="RXNU01000007">
    <property type="protein sequence ID" value="RTR38162.1"/>
    <property type="molecule type" value="Genomic_DNA"/>
</dbReference>
<dbReference type="GO" id="GO:0042773">
    <property type="term" value="P:ATP synthesis coupled electron transport"/>
    <property type="evidence" value="ECO:0007669"/>
    <property type="project" value="TreeGrafter"/>
</dbReference>
<reference evidence="25 26" key="1">
    <citation type="submission" date="2018-12" db="EMBL/GenBank/DDBJ databases">
        <authorList>
            <person name="Yu L."/>
        </authorList>
    </citation>
    <scope>NUCLEOTIDE SEQUENCE [LARGE SCALE GENOMIC DNA]</scope>
    <source>
        <strain evidence="25 26">HAW-EB2</strain>
    </source>
</reference>
<dbReference type="Gene3D" id="1.10.287.90">
    <property type="match status" value="1"/>
</dbReference>
<evidence type="ECO:0000256" key="10">
    <source>
        <dbReference type="ARBA" id="ARBA00022989"/>
    </source>
</evidence>
<evidence type="ECO:0000256" key="5">
    <source>
        <dbReference type="ARBA" id="ARBA00022660"/>
    </source>
</evidence>
<evidence type="ECO:0000256" key="2">
    <source>
        <dbReference type="ARBA" id="ARBA00007866"/>
    </source>
</evidence>
<keyword evidence="10 20" id="KW-1133">Transmembrane helix</keyword>
<dbReference type="InterPro" id="IPR002429">
    <property type="entry name" value="CcO_II-like_C"/>
</dbReference>